<dbReference type="Pfam" id="PF00551">
    <property type="entry name" value="Formyl_trans_N"/>
    <property type="match status" value="1"/>
</dbReference>
<dbReference type="AlphaFoldDB" id="A0A9X2FE91"/>
<comment type="caution">
    <text evidence="4">The sequence shown here is derived from an EMBL/GenBank/DDBJ whole genome shotgun (WGS) entry which is preliminary data.</text>
</comment>
<dbReference type="SUPFAM" id="SSF53328">
    <property type="entry name" value="Formyltransferase"/>
    <property type="match status" value="1"/>
</dbReference>
<protein>
    <recommendedName>
        <fullName evidence="6">Methionyl-tRNA formyltransferase</fullName>
    </recommendedName>
</protein>
<evidence type="ECO:0008006" key="6">
    <source>
        <dbReference type="Google" id="ProtNLM"/>
    </source>
</evidence>
<evidence type="ECO:0000259" key="3">
    <source>
        <dbReference type="Pfam" id="PF02911"/>
    </source>
</evidence>
<dbReference type="SUPFAM" id="SSF50486">
    <property type="entry name" value="FMT C-terminal domain-like"/>
    <property type="match status" value="1"/>
</dbReference>
<evidence type="ECO:0000313" key="4">
    <source>
        <dbReference type="EMBL" id="MCO6047420.1"/>
    </source>
</evidence>
<dbReference type="CDD" id="cd08651">
    <property type="entry name" value="FMT_core_like_4"/>
    <property type="match status" value="1"/>
</dbReference>
<dbReference type="GO" id="GO:0005829">
    <property type="term" value="C:cytosol"/>
    <property type="evidence" value="ECO:0007669"/>
    <property type="project" value="TreeGrafter"/>
</dbReference>
<organism evidence="4 5">
    <name type="scientific">Aeoliella straminimaris</name>
    <dbReference type="NCBI Taxonomy" id="2954799"/>
    <lineage>
        <taxon>Bacteria</taxon>
        <taxon>Pseudomonadati</taxon>
        <taxon>Planctomycetota</taxon>
        <taxon>Planctomycetia</taxon>
        <taxon>Pirellulales</taxon>
        <taxon>Lacipirellulaceae</taxon>
        <taxon>Aeoliella</taxon>
    </lineage>
</organism>
<dbReference type="InterPro" id="IPR011034">
    <property type="entry name" value="Formyl_transferase-like_C_sf"/>
</dbReference>
<evidence type="ECO:0000313" key="5">
    <source>
        <dbReference type="Proteomes" id="UP001155241"/>
    </source>
</evidence>
<dbReference type="InterPro" id="IPR036477">
    <property type="entry name" value="Formyl_transf_N_sf"/>
</dbReference>
<reference evidence="4" key="1">
    <citation type="submission" date="2022-06" db="EMBL/GenBank/DDBJ databases">
        <title>Aeoliella straminimaris, a novel planctomycete from sediments.</title>
        <authorList>
            <person name="Vitorino I.R."/>
            <person name="Lage O.M."/>
        </authorList>
    </citation>
    <scope>NUCLEOTIDE SEQUENCE</scope>
    <source>
        <strain evidence="4">ICT_H6.2</strain>
    </source>
</reference>
<sequence>MNSAPRIVFAGSVNTSRTALESIVAAGGNLVGVLELAPSASRNVSGFAELSDIAARAEVPIVRFEKINSPEVMTAVERWQPDLLFVVGLSQLVADELLNLPRLGCVGFHPTLLPEGRGRAPIAWLALGQARGAATFFLMDAGADSGPILAQHPFDVSPDDYAFDIEEKVNQSIREALGQWLPRLNAGEWAPAPQDHSQASYLGKRTPADGHIDWCLAATDIAQLVRAASRPLPGAYTYLGNAKLIVWQATIVENANIQGIPGRVLNFDSDKRPLLQTGNGVLRLDEIDIVCDSLDTPKLRVGSQLGYSAEDEVHRLRKKVAKLEAKLQRVIEDLELSEFRTE</sequence>
<accession>A0A9X2FE91</accession>
<gene>
    <name evidence="4" type="ORF">NG895_26250</name>
</gene>
<dbReference type="Pfam" id="PF02911">
    <property type="entry name" value="Formyl_trans_C"/>
    <property type="match status" value="1"/>
</dbReference>
<dbReference type="EMBL" id="JAMXLR010000092">
    <property type="protein sequence ID" value="MCO6047420.1"/>
    <property type="molecule type" value="Genomic_DNA"/>
</dbReference>
<dbReference type="PANTHER" id="PTHR11138">
    <property type="entry name" value="METHIONYL-TRNA FORMYLTRANSFERASE"/>
    <property type="match status" value="1"/>
</dbReference>
<evidence type="ECO:0000259" key="2">
    <source>
        <dbReference type="Pfam" id="PF00551"/>
    </source>
</evidence>
<dbReference type="InterPro" id="IPR005793">
    <property type="entry name" value="Formyl_trans_C"/>
</dbReference>
<keyword evidence="1" id="KW-0175">Coiled coil</keyword>
<dbReference type="Gene3D" id="3.40.50.12230">
    <property type="match status" value="1"/>
</dbReference>
<evidence type="ECO:0000256" key="1">
    <source>
        <dbReference type="SAM" id="Coils"/>
    </source>
</evidence>
<name>A0A9X2FE91_9BACT</name>
<proteinExistence type="predicted"/>
<dbReference type="PANTHER" id="PTHR11138:SF5">
    <property type="entry name" value="METHIONYL-TRNA FORMYLTRANSFERASE, MITOCHONDRIAL"/>
    <property type="match status" value="1"/>
</dbReference>
<dbReference type="InterPro" id="IPR002376">
    <property type="entry name" value="Formyl_transf_N"/>
</dbReference>
<dbReference type="Proteomes" id="UP001155241">
    <property type="component" value="Unassembled WGS sequence"/>
</dbReference>
<feature type="domain" description="Formyl transferase N-terminal" evidence="2">
    <location>
        <begin position="67"/>
        <end position="176"/>
    </location>
</feature>
<dbReference type="RefSeq" id="WP_252855530.1">
    <property type="nucleotide sequence ID" value="NZ_JAMXLR010000092.1"/>
</dbReference>
<keyword evidence="5" id="KW-1185">Reference proteome</keyword>
<feature type="coiled-coil region" evidence="1">
    <location>
        <begin position="313"/>
        <end position="340"/>
    </location>
</feature>
<feature type="domain" description="Formyl transferase C-terminal" evidence="3">
    <location>
        <begin position="206"/>
        <end position="288"/>
    </location>
</feature>
<dbReference type="GO" id="GO:0004479">
    <property type="term" value="F:methionyl-tRNA formyltransferase activity"/>
    <property type="evidence" value="ECO:0007669"/>
    <property type="project" value="TreeGrafter"/>
</dbReference>